<comment type="caution">
    <text evidence="4">The sequence shown here is derived from an EMBL/GenBank/DDBJ whole genome shotgun (WGS) entry which is preliminary data.</text>
</comment>
<name>A0A0F9QYN9_9ZZZZ</name>
<feature type="transmembrane region" description="Helical" evidence="3">
    <location>
        <begin position="21"/>
        <end position="38"/>
    </location>
</feature>
<keyword evidence="3" id="KW-0812">Transmembrane</keyword>
<reference evidence="4" key="1">
    <citation type="journal article" date="2015" name="Nature">
        <title>Complex archaea that bridge the gap between prokaryotes and eukaryotes.</title>
        <authorList>
            <person name="Spang A."/>
            <person name="Saw J.H."/>
            <person name="Jorgensen S.L."/>
            <person name="Zaremba-Niedzwiedzka K."/>
            <person name="Martijn J."/>
            <person name="Lind A.E."/>
            <person name="van Eijk R."/>
            <person name="Schleper C."/>
            <person name="Guy L."/>
            <person name="Ettema T.J."/>
        </authorList>
    </citation>
    <scope>NUCLEOTIDE SEQUENCE</scope>
</reference>
<dbReference type="AlphaFoldDB" id="A0A0F9QYN9"/>
<feature type="region of interest" description="Disordered" evidence="2">
    <location>
        <begin position="186"/>
        <end position="208"/>
    </location>
</feature>
<keyword evidence="3" id="KW-1133">Transmembrane helix</keyword>
<evidence type="ECO:0000313" key="4">
    <source>
        <dbReference type="EMBL" id="KKN18236.1"/>
    </source>
</evidence>
<organism evidence="4">
    <name type="scientific">marine sediment metagenome</name>
    <dbReference type="NCBI Taxonomy" id="412755"/>
    <lineage>
        <taxon>unclassified sequences</taxon>
        <taxon>metagenomes</taxon>
        <taxon>ecological metagenomes</taxon>
    </lineage>
</organism>
<gene>
    <name evidence="4" type="ORF">LCGC14_0957790</name>
</gene>
<keyword evidence="1" id="KW-0175">Coiled coil</keyword>
<evidence type="ECO:0000256" key="3">
    <source>
        <dbReference type="SAM" id="Phobius"/>
    </source>
</evidence>
<proteinExistence type="predicted"/>
<dbReference type="EMBL" id="LAZR01003446">
    <property type="protein sequence ID" value="KKN18236.1"/>
    <property type="molecule type" value="Genomic_DNA"/>
</dbReference>
<feature type="transmembrane region" description="Helical" evidence="3">
    <location>
        <begin position="44"/>
        <end position="64"/>
    </location>
</feature>
<protein>
    <submittedName>
        <fullName evidence="4">Uncharacterized protein</fullName>
    </submittedName>
</protein>
<feature type="coiled-coil region" evidence="1">
    <location>
        <begin position="129"/>
        <end position="156"/>
    </location>
</feature>
<accession>A0A0F9QYN9</accession>
<evidence type="ECO:0000256" key="1">
    <source>
        <dbReference type="SAM" id="Coils"/>
    </source>
</evidence>
<evidence type="ECO:0000256" key="2">
    <source>
        <dbReference type="SAM" id="MobiDB-lite"/>
    </source>
</evidence>
<keyword evidence="3" id="KW-0472">Membrane</keyword>
<sequence>MSKKRFKERFIGREFWRSLNRAIILAVYSVLIFGFMLFPMYLGWILLGLAVTIPSYAALFINYLRNVESERKGEEVIGGWVEHYHKVGERYEIPVADIQPVERLSETDLKALDNYVDDIMEKAKQGKKEPQLQLTYEEEKEEVKLLKKEREDREKYDKETGNISFEHGKLTDDFKKWVEQKELESTEDSVSNAIIEQKGELADEKETD</sequence>
<feature type="compositionally biased region" description="Basic and acidic residues" evidence="2">
    <location>
        <begin position="197"/>
        <end position="208"/>
    </location>
</feature>